<dbReference type="OrthoDB" id="5575062at2759"/>
<dbReference type="AlphaFoldDB" id="A0A1J8QSV5"/>
<organism evidence="1 2">
    <name type="scientific">Rhizopogon vesiculosus</name>
    <dbReference type="NCBI Taxonomy" id="180088"/>
    <lineage>
        <taxon>Eukaryota</taxon>
        <taxon>Fungi</taxon>
        <taxon>Dikarya</taxon>
        <taxon>Basidiomycota</taxon>
        <taxon>Agaricomycotina</taxon>
        <taxon>Agaricomycetes</taxon>
        <taxon>Agaricomycetidae</taxon>
        <taxon>Boletales</taxon>
        <taxon>Suillineae</taxon>
        <taxon>Rhizopogonaceae</taxon>
        <taxon>Rhizopogon</taxon>
    </lineage>
</organism>
<protein>
    <submittedName>
        <fullName evidence="1">Uncharacterized protein</fullName>
    </submittedName>
</protein>
<accession>A0A1J8QSV5</accession>
<evidence type="ECO:0000313" key="1">
    <source>
        <dbReference type="EMBL" id="OJA14780.1"/>
    </source>
</evidence>
<gene>
    <name evidence="1" type="ORF">AZE42_08761</name>
</gene>
<reference evidence="1 2" key="1">
    <citation type="submission" date="2016-03" db="EMBL/GenBank/DDBJ databases">
        <title>Comparative genomics of the ectomycorrhizal sister species Rhizopogon vinicolor and Rhizopogon vesiculosus (Basidiomycota: Boletales) reveals a divergence of the mating type B locus.</title>
        <authorList>
            <person name="Mujic A.B."/>
            <person name="Kuo A."/>
            <person name="Tritt A."/>
            <person name="Lipzen A."/>
            <person name="Chen C."/>
            <person name="Johnson J."/>
            <person name="Sharma A."/>
            <person name="Barry K."/>
            <person name="Grigoriev I.V."/>
            <person name="Spatafora J.W."/>
        </authorList>
    </citation>
    <scope>NUCLEOTIDE SEQUENCE [LARGE SCALE GENOMIC DNA]</scope>
    <source>
        <strain evidence="1 2">AM-OR11-056</strain>
    </source>
</reference>
<dbReference type="EMBL" id="LVVM01003493">
    <property type="protein sequence ID" value="OJA14780.1"/>
    <property type="molecule type" value="Genomic_DNA"/>
</dbReference>
<name>A0A1J8QSV5_9AGAM</name>
<sequence length="96" mass="10852">MKPKGTSEYDDVMLEYIEDIIGTAVLKGPIETALSEADRLAGDKKVARLRIVETDKVKLDAERKEVQAWLKLTNEHVFCLLAQTLMQSYSKPLQSQ</sequence>
<proteinExistence type="predicted"/>
<comment type="caution">
    <text evidence="1">The sequence shown here is derived from an EMBL/GenBank/DDBJ whole genome shotgun (WGS) entry which is preliminary data.</text>
</comment>
<dbReference type="STRING" id="180088.A0A1J8QSV5"/>
<evidence type="ECO:0000313" key="2">
    <source>
        <dbReference type="Proteomes" id="UP000183567"/>
    </source>
</evidence>
<dbReference type="Proteomes" id="UP000183567">
    <property type="component" value="Unassembled WGS sequence"/>
</dbReference>
<keyword evidence="2" id="KW-1185">Reference proteome</keyword>